<reference evidence="1" key="1">
    <citation type="journal article" date="2009" name="Rice">
        <title>De Novo Next Generation Sequencing of Plant Genomes.</title>
        <authorList>
            <person name="Rounsley S."/>
            <person name="Marri P.R."/>
            <person name="Yu Y."/>
            <person name="He R."/>
            <person name="Sisneros N."/>
            <person name="Goicoechea J.L."/>
            <person name="Lee S.J."/>
            <person name="Angelova A."/>
            <person name="Kudrna D."/>
            <person name="Luo M."/>
            <person name="Affourtit J."/>
            <person name="Desany B."/>
            <person name="Knight J."/>
            <person name="Niazi F."/>
            <person name="Egholm M."/>
            <person name="Wing R.A."/>
        </authorList>
    </citation>
    <scope>NUCLEOTIDE SEQUENCE [LARGE SCALE GENOMIC DNA]</scope>
    <source>
        <strain evidence="1">cv. IRGC 105608</strain>
    </source>
</reference>
<keyword evidence="2" id="KW-1185">Reference proteome</keyword>
<dbReference type="PaxDb" id="65489-OBART09G07050.1"/>
<dbReference type="EnsemblPlants" id="OBART09G07050.1">
    <property type="protein sequence ID" value="OBART09G07050.1"/>
    <property type="gene ID" value="OBART09G07050"/>
</dbReference>
<name>A0A0D3H5T0_9ORYZ</name>
<dbReference type="AlphaFoldDB" id="A0A0D3H5T0"/>
<proteinExistence type="predicted"/>
<dbReference type="Gramene" id="OBART09G07050.1">
    <property type="protein sequence ID" value="OBART09G07050.1"/>
    <property type="gene ID" value="OBART09G07050"/>
</dbReference>
<protein>
    <submittedName>
        <fullName evidence="1">Uncharacterized protein</fullName>
    </submittedName>
</protein>
<accession>A0A0D3H5T0</accession>
<sequence>MELVTGGCFLCHLDELAKYVLVVLRADDGGKGSTFALYFLIYHHVRARLLLPGAGAAGEELAVAG</sequence>
<evidence type="ECO:0000313" key="2">
    <source>
        <dbReference type="Proteomes" id="UP000026960"/>
    </source>
</evidence>
<reference evidence="1" key="2">
    <citation type="submission" date="2015-03" db="UniProtKB">
        <authorList>
            <consortium name="EnsemblPlants"/>
        </authorList>
    </citation>
    <scope>IDENTIFICATION</scope>
</reference>
<evidence type="ECO:0000313" key="1">
    <source>
        <dbReference type="EnsemblPlants" id="OBART09G07050.1"/>
    </source>
</evidence>
<dbReference type="HOGENOM" id="CLU_187948_0_0_1"/>
<organism evidence="1">
    <name type="scientific">Oryza barthii</name>
    <dbReference type="NCBI Taxonomy" id="65489"/>
    <lineage>
        <taxon>Eukaryota</taxon>
        <taxon>Viridiplantae</taxon>
        <taxon>Streptophyta</taxon>
        <taxon>Embryophyta</taxon>
        <taxon>Tracheophyta</taxon>
        <taxon>Spermatophyta</taxon>
        <taxon>Magnoliopsida</taxon>
        <taxon>Liliopsida</taxon>
        <taxon>Poales</taxon>
        <taxon>Poaceae</taxon>
        <taxon>BOP clade</taxon>
        <taxon>Oryzoideae</taxon>
        <taxon>Oryzeae</taxon>
        <taxon>Oryzinae</taxon>
        <taxon>Oryza</taxon>
    </lineage>
</organism>
<dbReference type="Proteomes" id="UP000026960">
    <property type="component" value="Chromosome 9"/>
</dbReference>